<protein>
    <submittedName>
        <fullName evidence="2">Uncharacterized protein</fullName>
    </submittedName>
</protein>
<keyword evidence="3" id="KW-1185">Reference proteome</keyword>
<keyword evidence="1" id="KW-1133">Transmembrane helix</keyword>
<sequence>MLYRLLDPRDGNPREPVFWLVVAAVVCAQLLAFYLVCTHQVRRAEARLAQVEVERMASNDCLQYMAQSTIASCATRTMGAPRADVPPDYAIR</sequence>
<evidence type="ECO:0000313" key="2">
    <source>
        <dbReference type="EMBL" id="TFY98941.1"/>
    </source>
</evidence>
<keyword evidence="1" id="KW-0812">Transmembrane</keyword>
<feature type="transmembrane region" description="Helical" evidence="1">
    <location>
        <begin position="17"/>
        <end position="37"/>
    </location>
</feature>
<accession>A0A4Z0BJI5</accession>
<name>A0A4Z0BJI5_9BURK</name>
<proteinExistence type="predicted"/>
<evidence type="ECO:0000256" key="1">
    <source>
        <dbReference type="SAM" id="Phobius"/>
    </source>
</evidence>
<dbReference type="AlphaFoldDB" id="A0A4Z0BJI5"/>
<keyword evidence="1" id="KW-0472">Membrane</keyword>
<comment type="caution">
    <text evidence="2">The sequence shown here is derived from an EMBL/GenBank/DDBJ whole genome shotgun (WGS) entry which is preliminary data.</text>
</comment>
<gene>
    <name evidence="2" type="ORF">EZ216_15350</name>
</gene>
<reference evidence="2 3" key="1">
    <citation type="submission" date="2019-03" db="EMBL/GenBank/DDBJ databases">
        <title>Ramlibacter sp. 18x22-1, whole genome shotgun sequence.</title>
        <authorList>
            <person name="Zhang X."/>
            <person name="Feng G."/>
            <person name="Zhu H."/>
        </authorList>
    </citation>
    <scope>NUCLEOTIDE SEQUENCE [LARGE SCALE GENOMIC DNA]</scope>
    <source>
        <strain evidence="2 3">18x22-1</strain>
    </source>
</reference>
<dbReference type="OrthoDB" id="8909314at2"/>
<organism evidence="2 3">
    <name type="scientific">Ramlibacter humi</name>
    <dbReference type="NCBI Taxonomy" id="2530451"/>
    <lineage>
        <taxon>Bacteria</taxon>
        <taxon>Pseudomonadati</taxon>
        <taxon>Pseudomonadota</taxon>
        <taxon>Betaproteobacteria</taxon>
        <taxon>Burkholderiales</taxon>
        <taxon>Comamonadaceae</taxon>
        <taxon>Ramlibacter</taxon>
    </lineage>
</organism>
<dbReference type="EMBL" id="SMLK01000005">
    <property type="protein sequence ID" value="TFY98941.1"/>
    <property type="molecule type" value="Genomic_DNA"/>
</dbReference>
<dbReference type="RefSeq" id="WP_135250660.1">
    <property type="nucleotide sequence ID" value="NZ_SMLK01000005.1"/>
</dbReference>
<dbReference type="Proteomes" id="UP000297839">
    <property type="component" value="Unassembled WGS sequence"/>
</dbReference>
<evidence type="ECO:0000313" key="3">
    <source>
        <dbReference type="Proteomes" id="UP000297839"/>
    </source>
</evidence>